<protein>
    <submittedName>
        <fullName evidence="2">Uncharacterized protein</fullName>
    </submittedName>
</protein>
<gene>
    <name evidence="1" type="ORF">VFPBJ_05726</name>
    <name evidence="2" type="ORF">VFPFJ_06920</name>
</gene>
<name>A0A179HDW9_PURLI</name>
<reference evidence="2 3" key="1">
    <citation type="submission" date="2016-02" db="EMBL/GenBank/DDBJ databases">
        <title>Biosynthesis of antibiotic leucinostatins and their inhibition on Phytophthora in bio-control Purpureocillium lilacinum.</title>
        <authorList>
            <person name="Wang G."/>
            <person name="Liu Z."/>
            <person name="Lin R."/>
            <person name="Li E."/>
            <person name="Mao Z."/>
            <person name="Ling J."/>
            <person name="Yin W."/>
            <person name="Xie B."/>
        </authorList>
    </citation>
    <scope>NUCLEOTIDE SEQUENCE [LARGE SCALE GENOMIC DNA]</scope>
    <source>
        <strain evidence="1">PLBJ-1</strain>
        <strain evidence="2">PLFJ-1</strain>
    </source>
</reference>
<accession>A0A179HDW9</accession>
<evidence type="ECO:0000313" key="2">
    <source>
        <dbReference type="EMBL" id="OAQ88455.1"/>
    </source>
</evidence>
<proteinExistence type="predicted"/>
<dbReference type="EMBL" id="LSBH01000004">
    <property type="protein sequence ID" value="OAQ80141.1"/>
    <property type="molecule type" value="Genomic_DNA"/>
</dbReference>
<evidence type="ECO:0000313" key="1">
    <source>
        <dbReference type="EMBL" id="OAQ80141.1"/>
    </source>
</evidence>
<dbReference type="AlphaFoldDB" id="A0A179HDW9"/>
<dbReference type="EMBL" id="LSBI01000006">
    <property type="protein sequence ID" value="OAQ88455.1"/>
    <property type="molecule type" value="Genomic_DNA"/>
</dbReference>
<evidence type="ECO:0000313" key="3">
    <source>
        <dbReference type="Proteomes" id="UP000078340"/>
    </source>
</evidence>
<comment type="caution">
    <text evidence="2">The sequence shown here is derived from an EMBL/GenBank/DDBJ whole genome shotgun (WGS) entry which is preliminary data.</text>
</comment>
<sequence>MPCPPGISCLLLFLPSPFRFEILPLFPLSGPTPKLPLSLTLSSLAVCHCSLHCVLPPSSLHPLHATSAERIHAQSGSTLQPTLLCIRPHDHVTSRHWHRIDSLSKRFRLSSGHTSSRSHHTSSCWSTFPPFAANLFTNKARTCKGATYSKRRPPKSHTWPFGAALTHRNCM</sequence>
<dbReference type="Proteomes" id="UP000078240">
    <property type="component" value="Unassembled WGS sequence"/>
</dbReference>
<dbReference type="Proteomes" id="UP000078340">
    <property type="component" value="Unassembled WGS sequence"/>
</dbReference>
<organism evidence="2 3">
    <name type="scientific">Purpureocillium lilacinum</name>
    <name type="common">Paecilomyces lilacinus</name>
    <dbReference type="NCBI Taxonomy" id="33203"/>
    <lineage>
        <taxon>Eukaryota</taxon>
        <taxon>Fungi</taxon>
        <taxon>Dikarya</taxon>
        <taxon>Ascomycota</taxon>
        <taxon>Pezizomycotina</taxon>
        <taxon>Sordariomycetes</taxon>
        <taxon>Hypocreomycetidae</taxon>
        <taxon>Hypocreales</taxon>
        <taxon>Ophiocordycipitaceae</taxon>
        <taxon>Purpureocillium</taxon>
    </lineage>
</organism>